<evidence type="ECO:0000313" key="1">
    <source>
        <dbReference type="EMBL" id="GBP12021.1"/>
    </source>
</evidence>
<sequence length="148" mass="16603">MGKGVGDRQCTMSLCNHVFNVVNQRRAPAALSAALLVREARSACKSLQRKLIYGLYEIYSREWVNCSFNDFSLKFDTLFLLKRALCRLLVSMDGDDHLRPGNSHARLLLRNANKTCLCALTDAGERRVQVLLTDRCASATSTTIYESI</sequence>
<dbReference type="EMBL" id="BGZK01000049">
    <property type="protein sequence ID" value="GBP12021.1"/>
    <property type="molecule type" value="Genomic_DNA"/>
</dbReference>
<keyword evidence="2" id="KW-1185">Reference proteome</keyword>
<organism evidence="1 2">
    <name type="scientific">Eumeta variegata</name>
    <name type="common">Bagworm moth</name>
    <name type="synonym">Eumeta japonica</name>
    <dbReference type="NCBI Taxonomy" id="151549"/>
    <lineage>
        <taxon>Eukaryota</taxon>
        <taxon>Metazoa</taxon>
        <taxon>Ecdysozoa</taxon>
        <taxon>Arthropoda</taxon>
        <taxon>Hexapoda</taxon>
        <taxon>Insecta</taxon>
        <taxon>Pterygota</taxon>
        <taxon>Neoptera</taxon>
        <taxon>Endopterygota</taxon>
        <taxon>Lepidoptera</taxon>
        <taxon>Glossata</taxon>
        <taxon>Ditrysia</taxon>
        <taxon>Tineoidea</taxon>
        <taxon>Psychidae</taxon>
        <taxon>Oiketicinae</taxon>
        <taxon>Eumeta</taxon>
    </lineage>
</organism>
<protein>
    <submittedName>
        <fullName evidence="1">Uncharacterized protein</fullName>
    </submittedName>
</protein>
<evidence type="ECO:0000313" key="2">
    <source>
        <dbReference type="Proteomes" id="UP000299102"/>
    </source>
</evidence>
<reference evidence="1 2" key="1">
    <citation type="journal article" date="2019" name="Commun. Biol.">
        <title>The bagworm genome reveals a unique fibroin gene that provides high tensile strength.</title>
        <authorList>
            <person name="Kono N."/>
            <person name="Nakamura H."/>
            <person name="Ohtoshi R."/>
            <person name="Tomita M."/>
            <person name="Numata K."/>
            <person name="Arakawa K."/>
        </authorList>
    </citation>
    <scope>NUCLEOTIDE SEQUENCE [LARGE SCALE GENOMIC DNA]</scope>
</reference>
<gene>
    <name evidence="1" type="ORF">EVAR_5862_1</name>
</gene>
<name>A0A4C1TFE5_EUMVA</name>
<dbReference type="Proteomes" id="UP000299102">
    <property type="component" value="Unassembled WGS sequence"/>
</dbReference>
<accession>A0A4C1TFE5</accession>
<comment type="caution">
    <text evidence="1">The sequence shown here is derived from an EMBL/GenBank/DDBJ whole genome shotgun (WGS) entry which is preliminary data.</text>
</comment>
<dbReference type="AlphaFoldDB" id="A0A4C1TFE5"/>
<proteinExistence type="predicted"/>